<dbReference type="GO" id="GO:0006412">
    <property type="term" value="P:translation"/>
    <property type="evidence" value="ECO:0007669"/>
    <property type="project" value="InterPro"/>
</dbReference>
<evidence type="ECO:0000313" key="10">
    <source>
        <dbReference type="Proteomes" id="UP000431533"/>
    </source>
</evidence>
<dbReference type="OrthoDB" id="1654884at2759"/>
<dbReference type="GeneID" id="41988329"/>
<dbReference type="Gene3D" id="3.30.420.80">
    <property type="entry name" value="Ribosomal protein S11"/>
    <property type="match status" value="1"/>
</dbReference>
<keyword evidence="4" id="KW-0496">Mitochondrion</keyword>
<dbReference type="InterPro" id="IPR036967">
    <property type="entry name" value="Ribosomal_uS11_sf"/>
</dbReference>
<name>A0A8H8QV13_9HELO</name>
<dbReference type="EMBL" id="QGMH01000194">
    <property type="protein sequence ID" value="TVY23223.1"/>
    <property type="molecule type" value="Genomic_DNA"/>
</dbReference>
<comment type="function">
    <text evidence="6">Component of the mitochondrial ribosome (mitoribosome), a dedicated translation machinery responsible for the synthesis of mitochondrial genome-encoded proteins, including at least some of the essential transmembrane subunits of the mitochondrial respiratory chain. The mitoribosomes are attached to the mitochondrial inner membrane and translation products are cotranslationally integrated into the membrane.</text>
</comment>
<gene>
    <name evidence="9" type="primary">mrps18</name>
    <name evidence="9" type="ORF">LHYA1_G008131</name>
</gene>
<comment type="similarity">
    <text evidence="2">Belongs to the universal ribosomal protein uS11 family.</text>
</comment>
<dbReference type="Proteomes" id="UP000431533">
    <property type="component" value="Unassembled WGS sequence"/>
</dbReference>
<evidence type="ECO:0000256" key="8">
    <source>
        <dbReference type="SAM" id="MobiDB-lite"/>
    </source>
</evidence>
<dbReference type="InterPro" id="IPR001971">
    <property type="entry name" value="Ribosomal_uS11"/>
</dbReference>
<evidence type="ECO:0000256" key="2">
    <source>
        <dbReference type="ARBA" id="ARBA00006194"/>
    </source>
</evidence>
<reference evidence="9 10" key="1">
    <citation type="submission" date="2018-05" db="EMBL/GenBank/DDBJ databases">
        <title>Genome sequencing and assembly of the regulated plant pathogen Lachnellula willkommii and related sister species for the development of diagnostic species identification markers.</title>
        <authorList>
            <person name="Giroux E."/>
            <person name="Bilodeau G."/>
        </authorList>
    </citation>
    <scope>NUCLEOTIDE SEQUENCE [LARGE SCALE GENOMIC DNA]</scope>
    <source>
        <strain evidence="9 10">CBS 185.66</strain>
    </source>
</reference>
<evidence type="ECO:0000256" key="3">
    <source>
        <dbReference type="ARBA" id="ARBA00022980"/>
    </source>
</evidence>
<dbReference type="Pfam" id="PF00411">
    <property type="entry name" value="Ribosomal_S11"/>
    <property type="match status" value="1"/>
</dbReference>
<dbReference type="SUPFAM" id="SSF53137">
    <property type="entry name" value="Translational machinery components"/>
    <property type="match status" value="1"/>
</dbReference>
<sequence>MSRTAPRRLLAQSPLGLFPELTPACITPARRLRPFSHTCRRKADEDNSTTLRTQASEPQKPAARYATPADDFVRPSASVNPKAKTKGMGNVANMMSGFLRKSSYGQSGGGLYNTSTASDGTLNQAQAPQEYAEPHHFHIYATRHNTHITLTNPARAPLLSVSAGNIGFRNSARKHYDSAFQLASYVMTRMQDRGINAQIKQLEVVLRGFGAGREAVTKALLGLEGEHLRHKIVKVADATRLKFGGTRSKKPRRLG</sequence>
<protein>
    <recommendedName>
        <fullName evidence="7">Small ribosomal subunit protein uS11m</fullName>
    </recommendedName>
</protein>
<dbReference type="FunFam" id="3.30.420.80:FF:000011">
    <property type="entry name" value="37S ribosomal protein S18, mitochondrial"/>
    <property type="match status" value="1"/>
</dbReference>
<feature type="region of interest" description="Disordered" evidence="8">
    <location>
        <begin position="37"/>
        <end position="67"/>
    </location>
</feature>
<feature type="compositionally biased region" description="Polar residues" evidence="8">
    <location>
        <begin position="48"/>
        <end position="57"/>
    </location>
</feature>
<dbReference type="GO" id="GO:0005840">
    <property type="term" value="C:ribosome"/>
    <property type="evidence" value="ECO:0007669"/>
    <property type="project" value="UniProtKB-KW"/>
</dbReference>
<dbReference type="GO" id="GO:1990904">
    <property type="term" value="C:ribonucleoprotein complex"/>
    <property type="evidence" value="ECO:0007669"/>
    <property type="project" value="UniProtKB-KW"/>
</dbReference>
<keyword evidence="3 9" id="KW-0689">Ribosomal protein</keyword>
<evidence type="ECO:0000313" key="9">
    <source>
        <dbReference type="EMBL" id="TVY23223.1"/>
    </source>
</evidence>
<keyword evidence="5" id="KW-0687">Ribonucleoprotein</keyword>
<dbReference type="GO" id="GO:0003735">
    <property type="term" value="F:structural constituent of ribosome"/>
    <property type="evidence" value="ECO:0007669"/>
    <property type="project" value="InterPro"/>
</dbReference>
<evidence type="ECO:0000256" key="6">
    <source>
        <dbReference type="ARBA" id="ARBA00037226"/>
    </source>
</evidence>
<organism evidence="9 10">
    <name type="scientific">Lachnellula hyalina</name>
    <dbReference type="NCBI Taxonomy" id="1316788"/>
    <lineage>
        <taxon>Eukaryota</taxon>
        <taxon>Fungi</taxon>
        <taxon>Dikarya</taxon>
        <taxon>Ascomycota</taxon>
        <taxon>Pezizomycotina</taxon>
        <taxon>Leotiomycetes</taxon>
        <taxon>Helotiales</taxon>
        <taxon>Lachnaceae</taxon>
        <taxon>Lachnellula</taxon>
    </lineage>
</organism>
<evidence type="ECO:0000256" key="1">
    <source>
        <dbReference type="ARBA" id="ARBA00004173"/>
    </source>
</evidence>
<dbReference type="RefSeq" id="XP_031002011.1">
    <property type="nucleotide sequence ID" value="XM_031153052.1"/>
</dbReference>
<dbReference type="HAMAP" id="MF_01310">
    <property type="entry name" value="Ribosomal_uS11"/>
    <property type="match status" value="1"/>
</dbReference>
<keyword evidence="10" id="KW-1185">Reference proteome</keyword>
<evidence type="ECO:0000256" key="5">
    <source>
        <dbReference type="ARBA" id="ARBA00023274"/>
    </source>
</evidence>
<comment type="caution">
    <text evidence="9">The sequence shown here is derived from an EMBL/GenBank/DDBJ whole genome shotgun (WGS) entry which is preliminary data.</text>
</comment>
<dbReference type="AlphaFoldDB" id="A0A8H8QV13"/>
<accession>A0A8H8QV13</accession>
<evidence type="ECO:0000256" key="4">
    <source>
        <dbReference type="ARBA" id="ARBA00023128"/>
    </source>
</evidence>
<dbReference type="PANTHER" id="PTHR11759">
    <property type="entry name" value="40S RIBOSOMAL PROTEIN S14/30S RIBOSOMAL PROTEIN S11"/>
    <property type="match status" value="1"/>
</dbReference>
<comment type="subcellular location">
    <subcellularLocation>
        <location evidence="1">Mitochondrion</location>
    </subcellularLocation>
</comment>
<evidence type="ECO:0000256" key="7">
    <source>
        <dbReference type="ARBA" id="ARBA00070326"/>
    </source>
</evidence>
<proteinExistence type="inferred from homology"/>
<dbReference type="GO" id="GO:0005739">
    <property type="term" value="C:mitochondrion"/>
    <property type="evidence" value="ECO:0007669"/>
    <property type="project" value="UniProtKB-SubCell"/>
</dbReference>